<gene>
    <name evidence="1" type="ORF">RUM43_003129</name>
</gene>
<accession>A0AAN8PEX3</accession>
<proteinExistence type="predicted"/>
<dbReference type="AlphaFoldDB" id="A0AAN8PEX3"/>
<name>A0AAN8PEX3_POLSC</name>
<evidence type="ECO:0000313" key="2">
    <source>
        <dbReference type="Proteomes" id="UP001372834"/>
    </source>
</evidence>
<evidence type="ECO:0000313" key="1">
    <source>
        <dbReference type="EMBL" id="KAK6629312.1"/>
    </source>
</evidence>
<comment type="caution">
    <text evidence="1">The sequence shown here is derived from an EMBL/GenBank/DDBJ whole genome shotgun (WGS) entry which is preliminary data.</text>
</comment>
<dbReference type="EMBL" id="JAWJWE010000036">
    <property type="protein sequence ID" value="KAK6629312.1"/>
    <property type="molecule type" value="Genomic_DNA"/>
</dbReference>
<dbReference type="Proteomes" id="UP001372834">
    <property type="component" value="Unassembled WGS sequence"/>
</dbReference>
<sequence>MKTILHKQYFTHNKQLYGRPHLDDDPMMCDKMACLWSAIPSNLYPIDYYRALYISDEEIRAMKTLLNPNLKG</sequence>
<protein>
    <submittedName>
        <fullName evidence="1">Uncharacterized protein</fullName>
    </submittedName>
</protein>
<organism evidence="1 2">
    <name type="scientific">Polyplax serrata</name>
    <name type="common">Common mouse louse</name>
    <dbReference type="NCBI Taxonomy" id="468196"/>
    <lineage>
        <taxon>Eukaryota</taxon>
        <taxon>Metazoa</taxon>
        <taxon>Ecdysozoa</taxon>
        <taxon>Arthropoda</taxon>
        <taxon>Hexapoda</taxon>
        <taxon>Insecta</taxon>
        <taxon>Pterygota</taxon>
        <taxon>Neoptera</taxon>
        <taxon>Paraneoptera</taxon>
        <taxon>Psocodea</taxon>
        <taxon>Troctomorpha</taxon>
        <taxon>Phthiraptera</taxon>
        <taxon>Anoplura</taxon>
        <taxon>Polyplacidae</taxon>
        <taxon>Polyplax</taxon>
    </lineage>
</organism>
<reference evidence="1 2" key="1">
    <citation type="submission" date="2023-10" db="EMBL/GenBank/DDBJ databases">
        <title>Genomes of two closely related lineages of the louse Polyplax serrata with different host specificities.</title>
        <authorList>
            <person name="Martinu J."/>
            <person name="Tarabai H."/>
            <person name="Stefka J."/>
            <person name="Hypsa V."/>
        </authorList>
    </citation>
    <scope>NUCLEOTIDE SEQUENCE [LARGE SCALE GENOMIC DNA]</scope>
    <source>
        <strain evidence="1">HR10_N</strain>
    </source>
</reference>